<evidence type="ECO:0000313" key="2">
    <source>
        <dbReference type="Proteomes" id="UP001059380"/>
    </source>
</evidence>
<organism evidence="1 2">
    <name type="scientific">Occallatibacter riparius</name>
    <dbReference type="NCBI Taxonomy" id="1002689"/>
    <lineage>
        <taxon>Bacteria</taxon>
        <taxon>Pseudomonadati</taxon>
        <taxon>Acidobacteriota</taxon>
        <taxon>Terriglobia</taxon>
        <taxon>Terriglobales</taxon>
        <taxon>Acidobacteriaceae</taxon>
        <taxon>Occallatibacter</taxon>
    </lineage>
</organism>
<dbReference type="EMBL" id="CP093313">
    <property type="protein sequence ID" value="UWZ86941.1"/>
    <property type="molecule type" value="Genomic_DNA"/>
</dbReference>
<sequence length="71" mass="8422">MSRQYPANVVEIALKETIERVDRSRVSVTRTIELLNQCQQTIEQSYKLLDRSKRLVTDPFGRPWTDRREEA</sequence>
<proteinExistence type="predicted"/>
<name>A0A9J7BZ17_9BACT</name>
<reference evidence="1" key="1">
    <citation type="submission" date="2021-04" db="EMBL/GenBank/DDBJ databases">
        <title>Phylogenetic analysis of Acidobacteriaceae.</title>
        <authorList>
            <person name="Qiu L."/>
            <person name="Zhang Q."/>
        </authorList>
    </citation>
    <scope>NUCLEOTIDE SEQUENCE</scope>
    <source>
        <strain evidence="1">DSM 25168</strain>
    </source>
</reference>
<dbReference type="RefSeq" id="WP_260796580.1">
    <property type="nucleotide sequence ID" value="NZ_CP093313.1"/>
</dbReference>
<protein>
    <submittedName>
        <fullName evidence="1">Uncharacterized protein</fullName>
    </submittedName>
</protein>
<dbReference type="AlphaFoldDB" id="A0A9J7BZ17"/>
<dbReference type="Proteomes" id="UP001059380">
    <property type="component" value="Chromosome"/>
</dbReference>
<gene>
    <name evidence="1" type="ORF">MOP44_13555</name>
</gene>
<keyword evidence="2" id="KW-1185">Reference proteome</keyword>
<dbReference type="KEGG" id="orp:MOP44_13555"/>
<evidence type="ECO:0000313" key="1">
    <source>
        <dbReference type="EMBL" id="UWZ86941.1"/>
    </source>
</evidence>
<accession>A0A9J7BZ17</accession>